<dbReference type="AlphaFoldDB" id="A0A855N3B2"/>
<evidence type="ECO:0000313" key="6">
    <source>
        <dbReference type="Proteomes" id="UP000239685"/>
    </source>
</evidence>
<proteinExistence type="predicted"/>
<dbReference type="EMBL" id="NIQP01000002">
    <property type="protein sequence ID" value="PPB72629.1"/>
    <property type="molecule type" value="Genomic_DNA"/>
</dbReference>
<dbReference type="EMBL" id="FAUW01000001">
    <property type="protein sequence ID" value="CUU69697.1"/>
    <property type="molecule type" value="Genomic_DNA"/>
</dbReference>
<dbReference type="GeneID" id="29474002"/>
<dbReference type="Proteomes" id="UP000052257">
    <property type="component" value="Unassembled WGS sequence"/>
</dbReference>
<keyword evidence="4" id="KW-1185">Reference proteome</keyword>
<protein>
    <submittedName>
        <fullName evidence="1">Protein YdaT</fullName>
    </submittedName>
</protein>
<evidence type="ECO:0000313" key="1">
    <source>
        <dbReference type="EMBL" id="CUU69697.1"/>
    </source>
</evidence>
<name>A0A855N3B2_CAMHY</name>
<evidence type="ECO:0000313" key="4">
    <source>
        <dbReference type="Proteomes" id="UP000052237"/>
    </source>
</evidence>
<reference evidence="4 5" key="1">
    <citation type="submission" date="2015-11" db="EMBL/GenBank/DDBJ databases">
        <authorList>
            <consortium name="Pathogen Informatics"/>
        </authorList>
    </citation>
    <scope>NUCLEOTIDE SEQUENCE [LARGE SCALE GENOMIC DNA]</scope>
    <source>
        <strain evidence="2 4">006A-0059</strain>
        <strain evidence="1 5">006A-0191</strain>
    </source>
</reference>
<sequence>MQSITIKGNDTLINAILELVKCNPNAEIIKNEAPQPKSYNSLSELKADYKNRVDEVLNGAVKLYSTEELIKESEQW</sequence>
<accession>A0A855N3B2</accession>
<dbReference type="Proteomes" id="UP000052237">
    <property type="component" value="Unassembled WGS sequence"/>
</dbReference>
<dbReference type="RefSeq" id="WP_034961604.1">
    <property type="nucleotide sequence ID" value="NZ_CBCRTP010000016.1"/>
</dbReference>
<reference evidence="3 6" key="2">
    <citation type="submission" date="2017-06" db="EMBL/GenBank/DDBJ databases">
        <title>Updating the genomic taxonomy and epidemiology of Campylobacter hyointestinalis; discovery in New Zealand farmed ruminants.</title>
        <authorList>
            <person name="Wilkinson D.A."/>
            <person name="Fayaz A."/>
            <person name="Biggs P.J."/>
            <person name="Midwinter A.C."/>
        </authorList>
    </citation>
    <scope>NUCLEOTIDE SEQUENCE [LARGE SCALE GENOMIC DNA]</scope>
    <source>
        <strain evidence="3 6">S1614a</strain>
    </source>
</reference>
<accession>A0A0S4SE31</accession>
<evidence type="ECO:0000313" key="3">
    <source>
        <dbReference type="EMBL" id="PPB72629.1"/>
    </source>
</evidence>
<evidence type="ECO:0000313" key="5">
    <source>
        <dbReference type="Proteomes" id="UP000052257"/>
    </source>
</evidence>
<dbReference type="Proteomes" id="UP000239685">
    <property type="component" value="Unassembled WGS sequence"/>
</dbReference>
<organism evidence="3 6">
    <name type="scientific">Campylobacter hyointestinalis subsp. hyointestinalis</name>
    <dbReference type="NCBI Taxonomy" id="91352"/>
    <lineage>
        <taxon>Bacteria</taxon>
        <taxon>Pseudomonadati</taxon>
        <taxon>Campylobacterota</taxon>
        <taxon>Epsilonproteobacteria</taxon>
        <taxon>Campylobacterales</taxon>
        <taxon>Campylobacteraceae</taxon>
        <taxon>Campylobacter</taxon>
    </lineage>
</organism>
<gene>
    <name evidence="3" type="ORF">CDQ78_03505</name>
    <name evidence="2" type="ORF">ERS686654_01043</name>
    <name evidence="1" type="ORF">ERS739220_00181</name>
</gene>
<evidence type="ECO:0000313" key="2">
    <source>
        <dbReference type="EMBL" id="CUU79183.1"/>
    </source>
</evidence>
<comment type="caution">
    <text evidence="3">The sequence shown here is derived from an EMBL/GenBank/DDBJ whole genome shotgun (WGS) entry which is preliminary data.</text>
</comment>
<dbReference type="EMBL" id="FAVB01000002">
    <property type="protein sequence ID" value="CUU79183.1"/>
    <property type="molecule type" value="Genomic_DNA"/>
</dbReference>